<name>A0A7W4LMC9_9GAMM</name>
<dbReference type="AlphaFoldDB" id="A0A7W4LMC9"/>
<keyword evidence="2" id="KW-1185">Reference proteome</keyword>
<dbReference type="RefSeq" id="WP_183089371.1">
    <property type="nucleotide sequence ID" value="NZ_JACJUD010000004.1"/>
</dbReference>
<dbReference type="Proteomes" id="UP000542720">
    <property type="component" value="Unassembled WGS sequence"/>
</dbReference>
<proteinExistence type="predicted"/>
<dbReference type="Pfam" id="PF24716">
    <property type="entry name" value="WapI"/>
    <property type="match status" value="1"/>
</dbReference>
<dbReference type="EMBL" id="JACJUD010000004">
    <property type="protein sequence ID" value="MBB2495821.1"/>
    <property type="molecule type" value="Genomic_DNA"/>
</dbReference>
<evidence type="ECO:0000313" key="1">
    <source>
        <dbReference type="EMBL" id="MBB2495821.1"/>
    </source>
</evidence>
<reference evidence="1 2" key="1">
    <citation type="submission" date="2020-08" db="EMBL/GenBank/DDBJ databases">
        <authorList>
            <person name="Kim C.M."/>
        </authorList>
    </citation>
    <scope>NUCLEOTIDE SEQUENCE [LARGE SCALE GENOMIC DNA]</scope>
    <source>
        <strain evidence="1 2">UL070</strain>
    </source>
</reference>
<dbReference type="InterPro" id="IPR056510">
    <property type="entry name" value="WapI"/>
</dbReference>
<protein>
    <submittedName>
        <fullName evidence="1">Uncharacterized protein</fullName>
    </submittedName>
</protein>
<organism evidence="1 2">
    <name type="scientific">Aquipseudomonas ullengensis</name>
    <dbReference type="NCBI Taxonomy" id="2759166"/>
    <lineage>
        <taxon>Bacteria</taxon>
        <taxon>Pseudomonadati</taxon>
        <taxon>Pseudomonadota</taxon>
        <taxon>Gammaproteobacteria</taxon>
        <taxon>Pseudomonadales</taxon>
        <taxon>Pseudomonadaceae</taxon>
        <taxon>Aquipseudomonas</taxon>
    </lineage>
</organism>
<gene>
    <name evidence="1" type="ORF">H3H51_12400</name>
</gene>
<evidence type="ECO:0000313" key="2">
    <source>
        <dbReference type="Proteomes" id="UP000542720"/>
    </source>
</evidence>
<sequence>MKSFAIGANDGESVALTVLNYERPRTGEFYDDNWLLCEVTVRAGSFKGTFQANFLTSELVDLLQGLRKISAELRGEYNFEPMEGQLVFRASCDSLGHIHVSGKAMDQAGIGHTLGFGFSLDQTFLSATLHELSDLVQAFPVRA</sequence>
<comment type="caution">
    <text evidence="1">The sequence shown here is derived from an EMBL/GenBank/DDBJ whole genome shotgun (WGS) entry which is preliminary data.</text>
</comment>
<accession>A0A7W4LMC9</accession>